<reference evidence="10 11" key="1">
    <citation type="journal article" date="2016" name="Nat. Commun.">
        <title>Thousands of microbial genomes shed light on interconnected biogeochemical processes in an aquifer system.</title>
        <authorList>
            <person name="Anantharaman K."/>
            <person name="Brown C.T."/>
            <person name="Hug L.A."/>
            <person name="Sharon I."/>
            <person name="Castelle C.J."/>
            <person name="Probst A.J."/>
            <person name="Thomas B.C."/>
            <person name="Singh A."/>
            <person name="Wilkins M.J."/>
            <person name="Karaoz U."/>
            <person name="Brodie E.L."/>
            <person name="Williams K.H."/>
            <person name="Hubbard S.S."/>
            <person name="Banfield J.F."/>
        </authorList>
    </citation>
    <scope>NUCLEOTIDE SEQUENCE [LARGE SCALE GENOMIC DNA]</scope>
</reference>
<protein>
    <recommendedName>
        <fullName evidence="9">Fibronectin type-III domain-containing protein</fullName>
    </recommendedName>
</protein>
<evidence type="ECO:0000256" key="4">
    <source>
        <dbReference type="ARBA" id="ARBA00022825"/>
    </source>
</evidence>
<evidence type="ECO:0000313" key="10">
    <source>
        <dbReference type="EMBL" id="OGE37498.1"/>
    </source>
</evidence>
<dbReference type="PANTHER" id="PTHR43806">
    <property type="entry name" value="PEPTIDASE S8"/>
    <property type="match status" value="1"/>
</dbReference>
<name>A0A1F5K9J9_9BACT</name>
<dbReference type="InterPro" id="IPR036852">
    <property type="entry name" value="Peptidase_S8/S53_dom_sf"/>
</dbReference>
<dbReference type="GO" id="GO:0004252">
    <property type="term" value="F:serine-type endopeptidase activity"/>
    <property type="evidence" value="ECO:0007669"/>
    <property type="project" value="UniProtKB-UniRule"/>
</dbReference>
<dbReference type="InterPro" id="IPR022398">
    <property type="entry name" value="Peptidase_S8_His-AS"/>
</dbReference>
<organism evidence="10 11">
    <name type="scientific">Candidatus Daviesbacteria bacterium RIFCSPHIGHO2_12_FULL_37_11</name>
    <dbReference type="NCBI Taxonomy" id="1797777"/>
    <lineage>
        <taxon>Bacteria</taxon>
        <taxon>Candidatus Daviesiibacteriota</taxon>
    </lineage>
</organism>
<dbReference type="InterPro" id="IPR015500">
    <property type="entry name" value="Peptidase_S8_subtilisin-rel"/>
</dbReference>
<evidence type="ECO:0000256" key="6">
    <source>
        <dbReference type="RuleBase" id="RU003355"/>
    </source>
</evidence>
<dbReference type="GO" id="GO:0046872">
    <property type="term" value="F:metal ion binding"/>
    <property type="evidence" value="ECO:0007669"/>
    <property type="project" value="InterPro"/>
</dbReference>
<dbReference type="PROSITE" id="PS00137">
    <property type="entry name" value="SUBTILASE_HIS"/>
    <property type="match status" value="1"/>
</dbReference>
<feature type="active site" description="Charge relay system" evidence="5">
    <location>
        <position position="214"/>
    </location>
</feature>
<feature type="region of interest" description="Disordered" evidence="7">
    <location>
        <begin position="750"/>
        <end position="775"/>
    </location>
</feature>
<keyword evidence="3 5" id="KW-0378">Hydrolase</keyword>
<gene>
    <name evidence="10" type="ORF">A3F00_01200</name>
</gene>
<dbReference type="InterPro" id="IPR050131">
    <property type="entry name" value="Peptidase_S8_subtilisin-like"/>
</dbReference>
<dbReference type="InterPro" id="IPR037045">
    <property type="entry name" value="S8pro/Inhibitor_I9_sf"/>
</dbReference>
<feature type="transmembrane region" description="Helical" evidence="8">
    <location>
        <begin position="21"/>
        <end position="39"/>
    </location>
</feature>
<dbReference type="Gene3D" id="3.30.70.80">
    <property type="entry name" value="Peptidase S8 propeptide/proteinase inhibitor I9"/>
    <property type="match status" value="1"/>
</dbReference>
<dbReference type="SUPFAM" id="SSF49363">
    <property type="entry name" value="Purple acid phosphatase, N-terminal domain"/>
    <property type="match status" value="1"/>
</dbReference>
<sequence>MTKKFLSKGQSASGWNSQGGALPILILLAALGILGFLLISNTASFRDQLFNQLFPKPASEAAKPEAPSVPDEILLKFKPGVNQKAKDAVMKRYGITTKDTIPQIDVIVAKVPERAKGKVIQALSHNPFIEYAEPNRILEVQETIPNDPYYLTRQFGLPRIGMPIAWDITKGSSSIVVGVVDTGLFEGHEDLVGKSVPGKSFVSYTESTDDDNAHGTRVSGVIAALTNNGTGVGSLGWNTSVMPLKACNNLGYCSQSDIAEAVVFAVDNGVKVANLIVSGCGELDQGIQDAVNYAWSRGVVTACAAGNDGIYVDYTHTENVIIVGATDGNDNKADHSNFGPGLDVLAPGTGVMTTERNGSYTSQAGTSFSTPHVSALAALIMSAKPSLTNQQVVDIITQTPQDMIDPGWDQYSGWGRINAAAALEVATGTTIVDTTPPDVFLFQVVNGPDNTASGTVNVSYIAKSDNSGEVIYGEVYLDDNLISRDCLPPFSTSLDTTTLTNSTHNISVKIYDRANNVGTASATFTANNTTSTASTTPTIVSCPAPTPYPTPAADTTNPTVSLTSPTSDTTVSGPIDITASATDDTTRDNEGVTKVEFYTDGTLFTTDYTPSYLTSWDTTVVSNGSHILSTKAYDAAGNVGTSSSVTVTVNNPVPDTTAPTTSITSPTDGTTVSGSFNVTGSSSDNVGVTSVTLKLDGVWCGESTTNLTNFQISCDSTVVPNGTHTLKALAYDGALNPGESSLITVTINNPVPTPTPTSTPTPTPSLTPTPIATSTPSSQTVIISSISSTTQPNSATVKWTTNIPSTSRVEYGLTTSLGTSTTEDTNLTTNHSVTIIGLTKQTRYYYKVISKNSAGLETSSGVQQFRTKNR</sequence>
<dbReference type="InterPro" id="IPR013783">
    <property type="entry name" value="Ig-like_fold"/>
</dbReference>
<proteinExistence type="inferred from homology"/>
<dbReference type="CDD" id="cd00063">
    <property type="entry name" value="FN3"/>
    <property type="match status" value="1"/>
</dbReference>
<evidence type="ECO:0000256" key="7">
    <source>
        <dbReference type="SAM" id="MobiDB-lite"/>
    </source>
</evidence>
<dbReference type="InterPro" id="IPR023827">
    <property type="entry name" value="Peptidase_S8_Asp-AS"/>
</dbReference>
<dbReference type="InterPro" id="IPR003961">
    <property type="entry name" value="FN3_dom"/>
</dbReference>
<feature type="compositionally biased region" description="Pro residues" evidence="7">
    <location>
        <begin position="751"/>
        <end position="767"/>
    </location>
</feature>
<evidence type="ECO:0000313" key="11">
    <source>
        <dbReference type="Proteomes" id="UP000176527"/>
    </source>
</evidence>
<keyword evidence="8" id="KW-1133">Transmembrane helix</keyword>
<dbReference type="GO" id="GO:0006508">
    <property type="term" value="P:proteolysis"/>
    <property type="evidence" value="ECO:0007669"/>
    <property type="project" value="UniProtKB-KW"/>
</dbReference>
<dbReference type="InterPro" id="IPR000209">
    <property type="entry name" value="Peptidase_S8/S53_dom"/>
</dbReference>
<comment type="similarity">
    <text evidence="1 5 6">Belongs to the peptidase S8 family.</text>
</comment>
<dbReference type="Gene3D" id="2.60.40.10">
    <property type="entry name" value="Immunoglobulins"/>
    <property type="match status" value="3"/>
</dbReference>
<dbReference type="SUPFAM" id="SSF52743">
    <property type="entry name" value="Subtilisin-like"/>
    <property type="match status" value="1"/>
</dbReference>
<keyword evidence="2 5" id="KW-0645">Protease</keyword>
<feature type="region of interest" description="Disordered" evidence="7">
    <location>
        <begin position="552"/>
        <end position="587"/>
    </location>
</feature>
<evidence type="ECO:0000256" key="2">
    <source>
        <dbReference type="ARBA" id="ARBA00022670"/>
    </source>
</evidence>
<feature type="compositionally biased region" description="Polar residues" evidence="7">
    <location>
        <begin position="560"/>
        <end position="572"/>
    </location>
</feature>
<evidence type="ECO:0000256" key="5">
    <source>
        <dbReference type="PROSITE-ProRule" id="PRU01240"/>
    </source>
</evidence>
<dbReference type="PRINTS" id="PR00723">
    <property type="entry name" value="SUBTILISIN"/>
</dbReference>
<dbReference type="InterPro" id="IPR015914">
    <property type="entry name" value="PAPs_N"/>
</dbReference>
<evidence type="ECO:0000256" key="8">
    <source>
        <dbReference type="SAM" id="Phobius"/>
    </source>
</evidence>
<evidence type="ECO:0000256" key="1">
    <source>
        <dbReference type="ARBA" id="ARBA00011073"/>
    </source>
</evidence>
<dbReference type="Pfam" id="PF22148">
    <property type="entry name" value="Fervidolysin_NPro-like"/>
    <property type="match status" value="1"/>
</dbReference>
<dbReference type="EMBL" id="MFDE01000041">
    <property type="protein sequence ID" value="OGE37498.1"/>
    <property type="molecule type" value="Genomic_DNA"/>
</dbReference>
<dbReference type="GO" id="GO:0003993">
    <property type="term" value="F:acid phosphatase activity"/>
    <property type="evidence" value="ECO:0007669"/>
    <property type="project" value="InterPro"/>
</dbReference>
<comment type="caution">
    <text evidence="10">The sequence shown here is derived from an EMBL/GenBank/DDBJ whole genome shotgun (WGS) entry which is preliminary data.</text>
</comment>
<feature type="active site" description="Charge relay system" evidence="5">
    <location>
        <position position="367"/>
    </location>
</feature>
<keyword evidence="8" id="KW-0472">Membrane</keyword>
<keyword evidence="8" id="KW-0812">Transmembrane</keyword>
<dbReference type="InterPro" id="IPR023828">
    <property type="entry name" value="Peptidase_S8_Ser-AS"/>
</dbReference>
<evidence type="ECO:0000256" key="3">
    <source>
        <dbReference type="ARBA" id="ARBA00022801"/>
    </source>
</evidence>
<dbReference type="InterPro" id="IPR054399">
    <property type="entry name" value="Fervidolysin-like_N_prodom"/>
</dbReference>
<evidence type="ECO:0000259" key="9">
    <source>
        <dbReference type="PROSITE" id="PS50853"/>
    </source>
</evidence>
<dbReference type="Pfam" id="PF16656">
    <property type="entry name" value="Pur_ac_phosph_N"/>
    <property type="match status" value="1"/>
</dbReference>
<dbReference type="PROSITE" id="PS00136">
    <property type="entry name" value="SUBTILASE_ASP"/>
    <property type="match status" value="1"/>
</dbReference>
<dbReference type="Proteomes" id="UP000176527">
    <property type="component" value="Unassembled WGS sequence"/>
</dbReference>
<dbReference type="Pfam" id="PF17957">
    <property type="entry name" value="Big_7"/>
    <property type="match status" value="2"/>
</dbReference>
<dbReference type="Pfam" id="PF00082">
    <property type="entry name" value="Peptidase_S8"/>
    <property type="match status" value="1"/>
</dbReference>
<dbReference type="AlphaFoldDB" id="A0A1F5K9J9"/>
<dbReference type="PANTHER" id="PTHR43806:SF11">
    <property type="entry name" value="CEREVISIN-RELATED"/>
    <property type="match status" value="1"/>
</dbReference>
<feature type="domain" description="Fibronectin type-III" evidence="9">
    <location>
        <begin position="775"/>
        <end position="870"/>
    </location>
</feature>
<dbReference type="PROSITE" id="PS50853">
    <property type="entry name" value="FN3"/>
    <property type="match status" value="1"/>
</dbReference>
<dbReference type="Gene3D" id="3.40.50.200">
    <property type="entry name" value="Peptidase S8/S53 domain"/>
    <property type="match status" value="1"/>
</dbReference>
<keyword evidence="4 5" id="KW-0720">Serine protease</keyword>
<dbReference type="Gene3D" id="2.60.40.380">
    <property type="entry name" value="Purple acid phosphatase-like, N-terminal"/>
    <property type="match status" value="1"/>
</dbReference>
<dbReference type="PROSITE" id="PS00138">
    <property type="entry name" value="SUBTILASE_SER"/>
    <property type="match status" value="1"/>
</dbReference>
<dbReference type="InterPro" id="IPR008963">
    <property type="entry name" value="Purple_acid_Pase-like_N"/>
</dbReference>
<dbReference type="PROSITE" id="PS51892">
    <property type="entry name" value="SUBTILASE"/>
    <property type="match status" value="1"/>
</dbReference>
<accession>A0A1F5K9J9</accession>
<feature type="active site" description="Charge relay system" evidence="5">
    <location>
        <position position="181"/>
    </location>
</feature>